<sequence length="237" mass="27648">MKISNLMRHGLGDFAHLLVSASKMLRSCNFVYTQVVHNSGTTISMIDQGFNQWKWSLSKFLAKVIYNSPYCSTVAQLQVTQNQLPEAGLEEEVYQLRDTIRDINNGRIYKKREESIIIINECQHISSRKPGREIKERILVRAETTSNTSLAETRRPKSELCRYRKCQHKMSINFTCEIDRRIVSYLQGPMEHTKTVSLPNLERKRRQRTSNNVKHYSGNNNNVLVNMFRLNHYARLP</sequence>
<name>A0A9J5YMY4_SOLCO</name>
<evidence type="ECO:0000313" key="1">
    <source>
        <dbReference type="EMBL" id="KAG5601769.1"/>
    </source>
</evidence>
<comment type="caution">
    <text evidence="1">The sequence shown here is derived from an EMBL/GenBank/DDBJ whole genome shotgun (WGS) entry which is preliminary data.</text>
</comment>
<dbReference type="EMBL" id="JACXVP010000006">
    <property type="protein sequence ID" value="KAG5601769.1"/>
    <property type="molecule type" value="Genomic_DNA"/>
</dbReference>
<gene>
    <name evidence="1" type="ORF">H5410_033139</name>
</gene>
<dbReference type="AlphaFoldDB" id="A0A9J5YMY4"/>
<accession>A0A9J5YMY4</accession>
<reference evidence="1 2" key="1">
    <citation type="submission" date="2020-09" db="EMBL/GenBank/DDBJ databases">
        <title>De no assembly of potato wild relative species, Solanum commersonii.</title>
        <authorList>
            <person name="Cho K."/>
        </authorList>
    </citation>
    <scope>NUCLEOTIDE SEQUENCE [LARGE SCALE GENOMIC DNA]</scope>
    <source>
        <strain evidence="1">LZ3.2</strain>
        <tissue evidence="1">Leaf</tissue>
    </source>
</reference>
<protein>
    <submittedName>
        <fullName evidence="1">Uncharacterized protein</fullName>
    </submittedName>
</protein>
<keyword evidence="2" id="KW-1185">Reference proteome</keyword>
<proteinExistence type="predicted"/>
<organism evidence="1 2">
    <name type="scientific">Solanum commersonii</name>
    <name type="common">Commerson's wild potato</name>
    <name type="synonym">Commerson's nightshade</name>
    <dbReference type="NCBI Taxonomy" id="4109"/>
    <lineage>
        <taxon>Eukaryota</taxon>
        <taxon>Viridiplantae</taxon>
        <taxon>Streptophyta</taxon>
        <taxon>Embryophyta</taxon>
        <taxon>Tracheophyta</taxon>
        <taxon>Spermatophyta</taxon>
        <taxon>Magnoliopsida</taxon>
        <taxon>eudicotyledons</taxon>
        <taxon>Gunneridae</taxon>
        <taxon>Pentapetalae</taxon>
        <taxon>asterids</taxon>
        <taxon>lamiids</taxon>
        <taxon>Solanales</taxon>
        <taxon>Solanaceae</taxon>
        <taxon>Solanoideae</taxon>
        <taxon>Solaneae</taxon>
        <taxon>Solanum</taxon>
    </lineage>
</organism>
<evidence type="ECO:0000313" key="2">
    <source>
        <dbReference type="Proteomes" id="UP000824120"/>
    </source>
</evidence>
<dbReference type="Proteomes" id="UP000824120">
    <property type="component" value="Chromosome 6"/>
</dbReference>